<dbReference type="InterPro" id="IPR037439">
    <property type="entry name" value="Branching_enzy"/>
</dbReference>
<dbReference type="InterPro" id="IPR013783">
    <property type="entry name" value="Ig-like_fold"/>
</dbReference>
<protein>
    <recommendedName>
        <fullName evidence="4">1,4-alpha-glucan branching enzyme</fullName>
        <ecNumber evidence="4">2.4.1.18</ecNumber>
    </recommendedName>
</protein>
<evidence type="ECO:0000256" key="4">
    <source>
        <dbReference type="ARBA" id="ARBA00012541"/>
    </source>
</evidence>
<dbReference type="InterPro" id="IPR006047">
    <property type="entry name" value="GH13_cat_dom"/>
</dbReference>
<sequence length="601" mass="68688">MEMDQRIGAWLIDGGCFFRVWAPNARKVSVLVQDGPYWEEVDIAISKPLERSNDYWSGKVPGVRAWQLYRFKLELTDGKVVERLDPAARDVLSSELTRQDPSSRNASIVLDNEPLPWTPFETPRFGNFIIYQFHIGSFCGREDQFNKAWGTFADVESKLSYIRELGFNCIQPLPVQEFAMDRSWGYNPASFFAPESSYGSPFNLVHFVDAAHRHGLAVIFDVVFNHAGPHDNALWNFDGHTNEDGGIYFENGQMTSWGRGPAWWKREVQDYFHQCARMYLENYRADGLRFDVTTQINGEHLKLVMGRLRHEFSNKYFIAEHLPDHSWIIRTGRFCATWHADTHHECQRALAGQTPLDRVKSILGWDGYDHSWNLVKYVLGSHDDVGDLENGNAEDGATNWDKSHRYFIDQLGGREDWLARAKCRLGWALNIAMPGTPMLFMGTECHMAFPHVGWGYWHDGLDLRGDHRFHWGIAGDPLGMEMRRLVAACNAVRWENPALRADSLWISHEDPANQVLAFLRRLDGNLVLTVVNLGDSSFSGHSYGVRVSGEMGQWTQLLCTQDAVFGGWDGAGNAFYEPGTQPEGMLYINLPKWSVVMFRHK</sequence>
<evidence type="ECO:0000256" key="1">
    <source>
        <dbReference type="ARBA" id="ARBA00000826"/>
    </source>
</evidence>
<dbReference type="SUPFAM" id="SSF51011">
    <property type="entry name" value="Glycosyl hydrolase domain"/>
    <property type="match status" value="1"/>
</dbReference>
<dbReference type="RefSeq" id="WP_131301085.1">
    <property type="nucleotide sequence ID" value="NZ_JBHLST010000095.1"/>
</dbReference>
<reference evidence="8 9" key="1">
    <citation type="submission" date="2019-03" db="EMBL/GenBank/DDBJ databases">
        <title>Genomic Encyclopedia of Type Strains, Phase IV (KMG-IV): sequencing the most valuable type-strain genomes for metagenomic binning, comparative biology and taxonomic classification.</title>
        <authorList>
            <person name="Goeker M."/>
        </authorList>
    </citation>
    <scope>NUCLEOTIDE SEQUENCE [LARGE SCALE GENOMIC DNA]</scope>
    <source>
        <strain evidence="8 9">DSM 2286</strain>
    </source>
</reference>
<comment type="similarity">
    <text evidence="3">Belongs to the glycosyl hydrolase 13 family. GlgB subfamily.</text>
</comment>
<dbReference type="Gene3D" id="2.60.40.1180">
    <property type="entry name" value="Golgi alpha-mannosidase II"/>
    <property type="match status" value="1"/>
</dbReference>
<keyword evidence="5" id="KW-0808">Transferase</keyword>
<dbReference type="Gene3D" id="3.20.20.80">
    <property type="entry name" value="Glycosidases"/>
    <property type="match status" value="1"/>
</dbReference>
<gene>
    <name evidence="8" type="ORF">EV691_15514</name>
</gene>
<dbReference type="EC" id="2.4.1.18" evidence="4"/>
<dbReference type="InterPro" id="IPR017853">
    <property type="entry name" value="GH"/>
</dbReference>
<evidence type="ECO:0000313" key="8">
    <source>
        <dbReference type="EMBL" id="TCL18155.1"/>
    </source>
</evidence>
<dbReference type="SUPFAM" id="SSF51445">
    <property type="entry name" value="(Trans)glycosidases"/>
    <property type="match status" value="1"/>
</dbReference>
<dbReference type="AlphaFoldDB" id="A0A4R1NYS9"/>
<evidence type="ECO:0000256" key="3">
    <source>
        <dbReference type="ARBA" id="ARBA00009000"/>
    </source>
</evidence>
<evidence type="ECO:0000259" key="7">
    <source>
        <dbReference type="SMART" id="SM00642"/>
    </source>
</evidence>
<comment type="catalytic activity">
    <reaction evidence="1">
        <text>Transfers a segment of a (1-&gt;4)-alpha-D-glucan chain to a primary hydroxy group in a similar glucan chain.</text>
        <dbReference type="EC" id="2.4.1.18"/>
    </reaction>
</comment>
<dbReference type="GO" id="GO:0003844">
    <property type="term" value="F:1,4-alpha-glucan branching enzyme activity"/>
    <property type="evidence" value="ECO:0007669"/>
    <property type="project" value="UniProtKB-EC"/>
</dbReference>
<dbReference type="InterPro" id="IPR004193">
    <property type="entry name" value="Glyco_hydro_13_N"/>
</dbReference>
<accession>A0A4R1NYS9</accession>
<name>A0A4R1NYS9_9GAMM</name>
<dbReference type="InterPro" id="IPR013780">
    <property type="entry name" value="Glyco_hydro_b"/>
</dbReference>
<dbReference type="GO" id="GO:0004553">
    <property type="term" value="F:hydrolase activity, hydrolyzing O-glycosyl compounds"/>
    <property type="evidence" value="ECO:0007669"/>
    <property type="project" value="InterPro"/>
</dbReference>
<evidence type="ECO:0000313" key="9">
    <source>
        <dbReference type="Proteomes" id="UP000295169"/>
    </source>
</evidence>
<dbReference type="PANTHER" id="PTHR43651">
    <property type="entry name" value="1,4-ALPHA-GLUCAN-BRANCHING ENZYME"/>
    <property type="match status" value="1"/>
</dbReference>
<dbReference type="InterPro" id="IPR006048">
    <property type="entry name" value="A-amylase/branching_C"/>
</dbReference>
<dbReference type="Pfam" id="PF00128">
    <property type="entry name" value="Alpha-amylase"/>
    <property type="match status" value="1"/>
</dbReference>
<evidence type="ECO:0000256" key="5">
    <source>
        <dbReference type="ARBA" id="ARBA00022679"/>
    </source>
</evidence>
<dbReference type="Gene3D" id="2.60.40.10">
    <property type="entry name" value="Immunoglobulins"/>
    <property type="match status" value="1"/>
</dbReference>
<evidence type="ECO:0000256" key="6">
    <source>
        <dbReference type="ARBA" id="ARBA00023277"/>
    </source>
</evidence>
<dbReference type="InterPro" id="IPR014756">
    <property type="entry name" value="Ig_E-set"/>
</dbReference>
<comment type="caution">
    <text evidence="8">The sequence shown here is derived from an EMBL/GenBank/DDBJ whole genome shotgun (WGS) entry which is preliminary data.</text>
</comment>
<dbReference type="SMART" id="SM00642">
    <property type="entry name" value="Aamy"/>
    <property type="match status" value="1"/>
</dbReference>
<feature type="domain" description="Glycosyl hydrolase family 13 catalytic" evidence="7">
    <location>
        <begin position="128"/>
        <end position="493"/>
    </location>
</feature>
<dbReference type="Pfam" id="PF02806">
    <property type="entry name" value="Alpha-amylase_C"/>
    <property type="match status" value="1"/>
</dbReference>
<keyword evidence="6" id="KW-0119">Carbohydrate metabolism</keyword>
<dbReference type="Pfam" id="PF02922">
    <property type="entry name" value="CBM_48"/>
    <property type="match status" value="1"/>
</dbReference>
<dbReference type="EMBL" id="SMMU01000055">
    <property type="protein sequence ID" value="TCL18155.1"/>
    <property type="molecule type" value="Genomic_DNA"/>
</dbReference>
<evidence type="ECO:0000256" key="2">
    <source>
        <dbReference type="ARBA" id="ARBA00002953"/>
    </source>
</evidence>
<dbReference type="PANTHER" id="PTHR43651:SF11">
    <property type="entry name" value="MALTO-OLIGOSYLTREHALOSE TREHALOHYDROLASE"/>
    <property type="match status" value="1"/>
</dbReference>
<organism evidence="8 9">
    <name type="scientific">Azotobacter chroococcum</name>
    <dbReference type="NCBI Taxonomy" id="353"/>
    <lineage>
        <taxon>Bacteria</taxon>
        <taxon>Pseudomonadati</taxon>
        <taxon>Pseudomonadota</taxon>
        <taxon>Gammaproteobacteria</taxon>
        <taxon>Pseudomonadales</taxon>
        <taxon>Pseudomonadaceae</taxon>
        <taxon>Azotobacter</taxon>
    </lineage>
</organism>
<comment type="function">
    <text evidence="2">Catalyzes the formation of the alpha-1,6-glucosidic linkages in glycogen by scission of a 1,4-alpha-linked oligosaccharide from growing alpha-1,4-glucan chains and the subsequent attachment of the oligosaccharide to the alpha-1,6 position.</text>
</comment>
<dbReference type="SUPFAM" id="SSF81296">
    <property type="entry name" value="E set domains"/>
    <property type="match status" value="1"/>
</dbReference>
<dbReference type="GO" id="GO:0043169">
    <property type="term" value="F:cation binding"/>
    <property type="evidence" value="ECO:0007669"/>
    <property type="project" value="InterPro"/>
</dbReference>
<dbReference type="Proteomes" id="UP000295169">
    <property type="component" value="Unassembled WGS sequence"/>
</dbReference>
<proteinExistence type="inferred from homology"/>
<dbReference type="GO" id="GO:0005978">
    <property type="term" value="P:glycogen biosynthetic process"/>
    <property type="evidence" value="ECO:0007669"/>
    <property type="project" value="InterPro"/>
</dbReference>
<dbReference type="PIRSF" id="PIRSF000463">
    <property type="entry name" value="GlgB"/>
    <property type="match status" value="1"/>
</dbReference>